<dbReference type="Pfam" id="PF13203">
    <property type="entry name" value="DUF2201_N"/>
    <property type="match status" value="1"/>
</dbReference>
<evidence type="ECO:0000313" key="3">
    <source>
        <dbReference type="EMBL" id="MBZ0157696.1"/>
    </source>
</evidence>
<dbReference type="Proteomes" id="UP000705867">
    <property type="component" value="Unassembled WGS sequence"/>
</dbReference>
<evidence type="ECO:0000259" key="1">
    <source>
        <dbReference type="Pfam" id="PF09967"/>
    </source>
</evidence>
<dbReference type="PANTHER" id="PTHR38730">
    <property type="entry name" value="SLL7028 PROTEIN"/>
    <property type="match status" value="1"/>
</dbReference>
<feature type="domain" description="VWA-like" evidence="1">
    <location>
        <begin position="274"/>
        <end position="394"/>
    </location>
</feature>
<name>A0A953LY69_9BACT</name>
<dbReference type="InterPro" id="IPR025154">
    <property type="entry name" value="Put_metallopeptidase_dom"/>
</dbReference>
<proteinExistence type="predicted"/>
<evidence type="ECO:0000313" key="4">
    <source>
        <dbReference type="Proteomes" id="UP000705867"/>
    </source>
</evidence>
<evidence type="ECO:0000259" key="2">
    <source>
        <dbReference type="Pfam" id="PF13203"/>
    </source>
</evidence>
<comment type="caution">
    <text evidence="3">The sequence shown here is derived from an EMBL/GenBank/DDBJ whole genome shotgun (WGS) entry which is preliminary data.</text>
</comment>
<organism evidence="3 4">
    <name type="scientific">Candidatus Nitrobium versatile</name>
    <dbReference type="NCBI Taxonomy" id="2884831"/>
    <lineage>
        <taxon>Bacteria</taxon>
        <taxon>Pseudomonadati</taxon>
        <taxon>Nitrospirota</taxon>
        <taxon>Nitrospiria</taxon>
        <taxon>Nitrospirales</taxon>
        <taxon>Nitrospiraceae</taxon>
        <taxon>Candidatus Nitrobium</taxon>
    </lineage>
</organism>
<dbReference type="InterPro" id="IPR018698">
    <property type="entry name" value="VWA-like_dom"/>
</dbReference>
<dbReference type="EMBL" id="JAIOIV010000126">
    <property type="protein sequence ID" value="MBZ0157696.1"/>
    <property type="molecule type" value="Genomic_DNA"/>
</dbReference>
<dbReference type="PANTHER" id="PTHR38730:SF1">
    <property type="entry name" value="SLL7028 PROTEIN"/>
    <property type="match status" value="1"/>
</dbReference>
<gene>
    <name evidence="3" type="ORF">K8I29_15990</name>
</gene>
<reference evidence="3" key="2">
    <citation type="submission" date="2021-08" db="EMBL/GenBank/DDBJ databases">
        <authorList>
            <person name="Dalcin Martins P."/>
        </authorList>
    </citation>
    <scope>NUCLEOTIDE SEQUENCE</scope>
    <source>
        <strain evidence="3">MAG_39</strain>
    </source>
</reference>
<feature type="domain" description="Putative metallopeptidase" evidence="2">
    <location>
        <begin position="7"/>
        <end position="265"/>
    </location>
</feature>
<reference evidence="3" key="1">
    <citation type="journal article" date="2021" name="bioRxiv">
        <title>Unraveling nitrogen, sulfur and carbon metabolic pathways and microbial community transcriptional responses to substrate deprivation and toxicity stresses in a bioreactor mimicking anoxic brackish coastal sediment conditions.</title>
        <authorList>
            <person name="Martins P.D."/>
            <person name="Echeveste M.J."/>
            <person name="Arshad A."/>
            <person name="Kurth J."/>
            <person name="Ouboter H."/>
            <person name="Jetten M.S.M."/>
            <person name="Welte C.U."/>
        </authorList>
    </citation>
    <scope>NUCLEOTIDE SEQUENCE</scope>
    <source>
        <strain evidence="3">MAG_39</strain>
    </source>
</reference>
<protein>
    <submittedName>
        <fullName evidence="3">VWA-like domain-containing protein</fullName>
    </submittedName>
</protein>
<sequence>MDTRSRERISRARLDFLFKHPFLGDLSLRLKVLESGKTKTIATDARHLFFNPEFIKGLPDPHVQGVVAHEIGHCLFRHAGLFGLSTLQKLNITDQKGRILDPVKHRIWMAACEYMANHFVVDICRLDLPAPYCYERKYGDGTWTTEEIYHDLLTDADTRGVPAALVDDHTVWERAGEESGSSGEREGLGTLDQDWRVWVAQALHSAKRQGRLPAGLERLVGELLEPKLNWRQVLADFLISKAKDDYSWRKLNRRHLWREVYAPALYSETIHIGFALDTSGSITDEELREGLSELQGICGAFPSYKIHLFACDAEVQYAQSVESAEEVNIAALCRGGGGTSFVPVFRKIEEDGIPLNCLVYFTDGYGEFPDSPPEYPVLWMVKGHADVPWGRRCEL</sequence>
<accession>A0A953LY69</accession>
<dbReference type="Pfam" id="PF09967">
    <property type="entry name" value="DUF2201"/>
    <property type="match status" value="1"/>
</dbReference>
<dbReference type="AlphaFoldDB" id="A0A953LY69"/>